<proteinExistence type="predicted"/>
<keyword evidence="2" id="KW-1185">Reference proteome</keyword>
<accession>A0A2N9B961</accession>
<evidence type="ECO:0000313" key="1">
    <source>
        <dbReference type="EMBL" id="SOR79887.1"/>
    </source>
</evidence>
<gene>
    <name evidence="1" type="ORF">SCNRRL3882_3346</name>
</gene>
<organism evidence="1 2">
    <name type="scientific">Streptomyces chartreusis NRRL 3882</name>
    <dbReference type="NCBI Taxonomy" id="1079985"/>
    <lineage>
        <taxon>Bacteria</taxon>
        <taxon>Bacillati</taxon>
        <taxon>Actinomycetota</taxon>
        <taxon>Actinomycetes</taxon>
        <taxon>Kitasatosporales</taxon>
        <taxon>Streptomycetaceae</taxon>
        <taxon>Streptomyces</taxon>
    </lineage>
</organism>
<dbReference type="AlphaFoldDB" id="A0A2N9B961"/>
<name>A0A2N9B961_STRCX</name>
<dbReference type="EMBL" id="LT963352">
    <property type="protein sequence ID" value="SOR79887.1"/>
    <property type="molecule type" value="Genomic_DNA"/>
</dbReference>
<protein>
    <submittedName>
        <fullName evidence="1">Uncharacterized protein</fullName>
    </submittedName>
</protein>
<evidence type="ECO:0000313" key="2">
    <source>
        <dbReference type="Proteomes" id="UP000235464"/>
    </source>
</evidence>
<sequence length="47" mass="5333">MDNWGDYRESLLTHIATVGKLIKATIDGFTGLDAELAKELRKKEKKK</sequence>
<dbReference type="Proteomes" id="UP000235464">
    <property type="component" value="Chromosome I"/>
</dbReference>
<reference evidence="2" key="1">
    <citation type="submission" date="2017-11" db="EMBL/GenBank/DDBJ databases">
        <authorList>
            <person name="Wibberg D."/>
        </authorList>
    </citation>
    <scope>NUCLEOTIDE SEQUENCE [LARGE SCALE GENOMIC DNA]</scope>
</reference>